<dbReference type="EMBL" id="MEVV01000008">
    <property type="protein sequence ID" value="OGC63684.1"/>
    <property type="molecule type" value="Genomic_DNA"/>
</dbReference>
<dbReference type="InterPro" id="IPR022367">
    <property type="entry name" value="2-oxoacid/accept_OxRdtase_asu"/>
</dbReference>
<evidence type="ECO:0000259" key="2">
    <source>
        <dbReference type="Pfam" id="PF01558"/>
    </source>
</evidence>
<accession>A0A1F4W2N6</accession>
<dbReference type="InterPro" id="IPR009014">
    <property type="entry name" value="Transketo_C/PFOR_II"/>
</dbReference>
<dbReference type="Pfam" id="PF17147">
    <property type="entry name" value="PFOR_II"/>
    <property type="match status" value="1"/>
</dbReference>
<keyword evidence="1" id="KW-0560">Oxidoreductase</keyword>
<dbReference type="Pfam" id="PF01558">
    <property type="entry name" value="POR"/>
    <property type="match status" value="1"/>
</dbReference>
<evidence type="ECO:0000259" key="3">
    <source>
        <dbReference type="Pfam" id="PF01855"/>
    </source>
</evidence>
<dbReference type="FunFam" id="3.40.50.970:FF:000022">
    <property type="entry name" value="2-oxoglutarate ferredoxin oxidoreductase alpha subunit"/>
    <property type="match status" value="1"/>
</dbReference>
<feature type="domain" description="Pyruvate flavodoxin/ferredoxin oxidoreductase pyrimidine binding" evidence="3">
    <location>
        <begin position="216"/>
        <end position="450"/>
    </location>
</feature>
<dbReference type="InterPro" id="IPR033412">
    <property type="entry name" value="PFOR_II"/>
</dbReference>
<feature type="domain" description="Pyruvate/ketoisovalerate oxidoreductase catalytic" evidence="2">
    <location>
        <begin position="14"/>
        <end position="177"/>
    </location>
</feature>
<dbReference type="SUPFAM" id="SSF52518">
    <property type="entry name" value="Thiamin diphosphate-binding fold (THDP-binding)"/>
    <property type="match status" value="1"/>
</dbReference>
<gene>
    <name evidence="5" type="ORF">A2399_03895</name>
</gene>
<proteinExistence type="predicted"/>
<sequence length="576" mass="63250">MPNTIISVKIGAEAGQGVKSAGLMLAKLAIRSGYHIYNHIEYPSLIKGGHNVLQVNISKEEVTAPRKVNDILIALNQDTINKHVTEFAGEAGLIYDSEAKIDTSKVPSTVALIGVPLSKIAKEAGNSDLLINTVALGAVTAVLGGNLIILNGLISEEFGSKGDEVVKVNVTAAENGFKFVTENYKQHLKNSLSPLESLSNFVPYMAIDGNESVALGAISAGLQYAAIYPMSPISNILAVLAENQEKYGYIYKQPEDELSAINMAIGASYAGARAMTSTSGGGFCLMTEGYGLAGMTETPLVIIEGMRPGPATCLPTWSDQGDLQMILNAHQGDFPRIVLAAGDAKEVFELTMKAFNLADKYQTPVVLIIDKNICENAQSFPLYEYPEYKIDRGKLNMQKIEGYKRYASDPEGISQRTIPGVGNFFIANSDEHDEEGYSNEESDNRNRMMEKRMTKLKTCKEQDMEKPQLFGPESAEITIVSWGSNKGTITQALKSLENVNYVHINWMSPFPAEALTEMLSKSKYILNVECNYTGQMERLIRENTKININESFLKYDGRQIYPEEIIDKVNNIRSKK</sequence>
<feature type="domain" description="Pyruvate:ferredoxin oxidoreductase core" evidence="4">
    <location>
        <begin position="475"/>
        <end position="565"/>
    </location>
</feature>
<dbReference type="Gene3D" id="3.40.50.920">
    <property type="match status" value="1"/>
</dbReference>
<dbReference type="InterPro" id="IPR050722">
    <property type="entry name" value="Pyruvate:ferred/Flavod_OxRd"/>
</dbReference>
<dbReference type="CDD" id="cd07034">
    <property type="entry name" value="TPP_PYR_PFOR_IOR-alpha_like"/>
    <property type="match status" value="1"/>
</dbReference>
<reference evidence="5 6" key="1">
    <citation type="journal article" date="2016" name="Nat. Commun.">
        <title>Thousands of microbial genomes shed light on interconnected biogeochemical processes in an aquifer system.</title>
        <authorList>
            <person name="Anantharaman K."/>
            <person name="Brown C.T."/>
            <person name="Hug L.A."/>
            <person name="Sharon I."/>
            <person name="Castelle C.J."/>
            <person name="Probst A.J."/>
            <person name="Thomas B.C."/>
            <person name="Singh A."/>
            <person name="Wilkins M.J."/>
            <person name="Karaoz U."/>
            <person name="Brodie E.L."/>
            <person name="Williams K.H."/>
            <person name="Hubbard S.S."/>
            <person name="Banfield J.F."/>
        </authorList>
    </citation>
    <scope>NUCLEOTIDE SEQUENCE [LARGE SCALE GENOMIC DNA]</scope>
</reference>
<dbReference type="SUPFAM" id="SSF53323">
    <property type="entry name" value="Pyruvate-ferredoxin oxidoreductase, PFOR, domain III"/>
    <property type="match status" value="1"/>
</dbReference>
<dbReference type="InterPro" id="IPR002880">
    <property type="entry name" value="Pyrv_Fd/Flavodoxin_OxRdtase_N"/>
</dbReference>
<dbReference type="InterPro" id="IPR002869">
    <property type="entry name" value="Pyrv_flavodox_OxRed_cen"/>
</dbReference>
<dbReference type="PANTHER" id="PTHR32154:SF20">
    <property type="entry name" value="2-OXOGLUTARATE OXIDOREDUCTASE SUBUNIT KORA"/>
    <property type="match status" value="1"/>
</dbReference>
<dbReference type="Gene3D" id="3.40.50.970">
    <property type="match status" value="1"/>
</dbReference>
<comment type="caution">
    <text evidence="5">The sequence shown here is derived from an EMBL/GenBank/DDBJ whole genome shotgun (WGS) entry which is preliminary data.</text>
</comment>
<dbReference type="InterPro" id="IPR029061">
    <property type="entry name" value="THDP-binding"/>
</dbReference>
<dbReference type="NCBIfam" id="TIGR03710">
    <property type="entry name" value="OAFO_sf"/>
    <property type="match status" value="1"/>
</dbReference>
<protein>
    <recommendedName>
        <fullName evidence="7">2-oxoacid:ferredoxin oxidoreductase subunit alpha</fullName>
    </recommendedName>
</protein>
<evidence type="ECO:0000313" key="5">
    <source>
        <dbReference type="EMBL" id="OGC63684.1"/>
    </source>
</evidence>
<dbReference type="PANTHER" id="PTHR32154">
    <property type="entry name" value="PYRUVATE-FLAVODOXIN OXIDOREDUCTASE-RELATED"/>
    <property type="match status" value="1"/>
</dbReference>
<organism evidence="5 6">
    <name type="scientific">candidate division WWE3 bacterium RIFOXYB1_FULL_42_27</name>
    <dbReference type="NCBI Taxonomy" id="1802638"/>
    <lineage>
        <taxon>Bacteria</taxon>
        <taxon>Katanobacteria</taxon>
    </lineage>
</organism>
<dbReference type="GO" id="GO:0006979">
    <property type="term" value="P:response to oxidative stress"/>
    <property type="evidence" value="ECO:0007669"/>
    <property type="project" value="TreeGrafter"/>
</dbReference>
<dbReference type="SUPFAM" id="SSF52922">
    <property type="entry name" value="TK C-terminal domain-like"/>
    <property type="match status" value="1"/>
</dbReference>
<dbReference type="Pfam" id="PF01855">
    <property type="entry name" value="POR_N"/>
    <property type="match status" value="1"/>
</dbReference>
<evidence type="ECO:0000313" key="6">
    <source>
        <dbReference type="Proteomes" id="UP000177955"/>
    </source>
</evidence>
<dbReference type="GO" id="GO:0016903">
    <property type="term" value="F:oxidoreductase activity, acting on the aldehyde or oxo group of donors"/>
    <property type="evidence" value="ECO:0007669"/>
    <property type="project" value="InterPro"/>
</dbReference>
<name>A0A1F4W2N6_UNCKA</name>
<dbReference type="InterPro" id="IPR019752">
    <property type="entry name" value="Pyrv/ketoisovalerate_OxRed_cat"/>
</dbReference>
<evidence type="ECO:0000259" key="4">
    <source>
        <dbReference type="Pfam" id="PF17147"/>
    </source>
</evidence>
<evidence type="ECO:0008006" key="7">
    <source>
        <dbReference type="Google" id="ProtNLM"/>
    </source>
</evidence>
<dbReference type="AlphaFoldDB" id="A0A1F4W2N6"/>
<evidence type="ECO:0000256" key="1">
    <source>
        <dbReference type="ARBA" id="ARBA00023002"/>
    </source>
</evidence>
<dbReference type="Gene3D" id="3.40.920.10">
    <property type="entry name" value="Pyruvate-ferredoxin oxidoreductase, PFOR, domain III"/>
    <property type="match status" value="1"/>
</dbReference>
<dbReference type="Proteomes" id="UP000177955">
    <property type="component" value="Unassembled WGS sequence"/>
</dbReference>